<gene>
    <name evidence="2" type="ORF">UFOPK3564_00460</name>
</gene>
<evidence type="ECO:0000259" key="1">
    <source>
        <dbReference type="Pfam" id="PF10057"/>
    </source>
</evidence>
<dbReference type="AlphaFoldDB" id="A0A6J7FT01"/>
<feature type="domain" description="Na+-translocating membrane potential-generating system MpsC" evidence="1">
    <location>
        <begin position="15"/>
        <end position="123"/>
    </location>
</feature>
<protein>
    <submittedName>
        <fullName evidence="2">Unannotated protein</fullName>
    </submittedName>
</protein>
<organism evidence="2">
    <name type="scientific">freshwater metagenome</name>
    <dbReference type="NCBI Taxonomy" id="449393"/>
    <lineage>
        <taxon>unclassified sequences</taxon>
        <taxon>metagenomes</taxon>
        <taxon>ecological metagenomes</taxon>
    </lineage>
</organism>
<sequence>MSEVPEAPHPAEVPTRGRIARDITDAVVRVTRDAIGRGPVSTRVIIDGEAVVVLMHDTLTKAEQSLVDGGRVAEVLALRRAFQDLLRPASIEAVEHATGRKVQTFMSTNHADPDHAAEIFLLDGPLAGHG</sequence>
<proteinExistence type="predicted"/>
<accession>A0A6J7FT01</accession>
<dbReference type="Pfam" id="PF10057">
    <property type="entry name" value="MpsC"/>
    <property type="match status" value="1"/>
</dbReference>
<evidence type="ECO:0000313" key="2">
    <source>
        <dbReference type="EMBL" id="CAB4898952.1"/>
    </source>
</evidence>
<name>A0A6J7FT01_9ZZZZ</name>
<dbReference type="InterPro" id="IPR018745">
    <property type="entry name" value="MpsC"/>
</dbReference>
<dbReference type="EMBL" id="CAFBMK010000015">
    <property type="protein sequence ID" value="CAB4898952.1"/>
    <property type="molecule type" value="Genomic_DNA"/>
</dbReference>
<reference evidence="2" key="1">
    <citation type="submission" date="2020-05" db="EMBL/GenBank/DDBJ databases">
        <authorList>
            <person name="Chiriac C."/>
            <person name="Salcher M."/>
            <person name="Ghai R."/>
            <person name="Kavagutti S V."/>
        </authorList>
    </citation>
    <scope>NUCLEOTIDE SEQUENCE</scope>
</reference>